<gene>
    <name evidence="1" type="ORF">CTRU02_206914</name>
</gene>
<protein>
    <submittedName>
        <fullName evidence="1">Beta-lactamase family protein</fullName>
    </submittedName>
</protein>
<keyword evidence="2" id="KW-1185">Reference proteome</keyword>
<reference evidence="1 2" key="1">
    <citation type="journal article" date="2020" name="Phytopathology">
        <title>Genome Sequence Resources of Colletotrichum truncatum, C. plurivorum, C. musicola, and C. sojae: Four Species Pathogenic to Soybean (Glycine max).</title>
        <authorList>
            <person name="Rogerio F."/>
            <person name="Boufleur T.R."/>
            <person name="Ciampi-Guillardi M."/>
            <person name="Sukno S.A."/>
            <person name="Thon M.R."/>
            <person name="Massola Junior N.S."/>
            <person name="Baroncelli R."/>
        </authorList>
    </citation>
    <scope>NUCLEOTIDE SEQUENCE [LARGE SCALE GENOMIC DNA]</scope>
    <source>
        <strain evidence="1 2">CMES1059</strain>
    </source>
</reference>
<proteinExistence type="predicted"/>
<accession>A0ACC3YZ09</accession>
<evidence type="ECO:0000313" key="1">
    <source>
        <dbReference type="EMBL" id="KAL0937183.1"/>
    </source>
</evidence>
<evidence type="ECO:0000313" key="2">
    <source>
        <dbReference type="Proteomes" id="UP000805649"/>
    </source>
</evidence>
<sequence length="551" mass="59614">MHRFSNFIVSAALILFMSSRGLAEAPVYQPCPLLRAYHSPPVIDRKSDSIKSFNQEFSALFDRLVHDGGSDDFGEITPNTTSFTVVLFSGSEDTETDPVFFEYHHTAVEALQDSRLGADTVFPLGTLTQLFTVYAWLVEVGDEHWGTSVTVFLPELNNASTSGLAVNWDEITIGALAGQMSGLARDSYACTLNKPCNRTQFLEEFSTVPPLFRPDTTPLISNAGFQLLALALEARTSNDITSTFDHVLYSSVFEPLNMTKSRLLSSTDDTDIYAHDLNASAVGDPAALAMLSTASDLARAGHAMLSSKLISKGSTRRWLQPVADTSNLRNGVGRPWEIYHAGQYANSSILDVFTKTGLIGHYASYFGLAPDFNAGFAILAHDTEATHGPDLNVYADIVSLAILKLQKLAAAEMAARYAGFFEGPSGSAIFNTSSDGHGLVVSLLKNRNIDLRQQVAAAAGIELANLDFRLYPSNVATDTQHQFVAVFQDKSAPVDMGTPTCITWQDVDSLGSSINVRFVFGMDESGRASDVTLGDGSLVLSSVTTRQLTDH</sequence>
<organism evidence="1 2">
    <name type="scientific">Colletotrichum truncatum</name>
    <name type="common">Anthracnose fungus</name>
    <name type="synonym">Colletotrichum capsici</name>
    <dbReference type="NCBI Taxonomy" id="5467"/>
    <lineage>
        <taxon>Eukaryota</taxon>
        <taxon>Fungi</taxon>
        <taxon>Dikarya</taxon>
        <taxon>Ascomycota</taxon>
        <taxon>Pezizomycotina</taxon>
        <taxon>Sordariomycetes</taxon>
        <taxon>Hypocreomycetidae</taxon>
        <taxon>Glomerellales</taxon>
        <taxon>Glomerellaceae</taxon>
        <taxon>Colletotrichum</taxon>
        <taxon>Colletotrichum truncatum species complex</taxon>
    </lineage>
</organism>
<dbReference type="EMBL" id="VUJX02000004">
    <property type="protein sequence ID" value="KAL0937183.1"/>
    <property type="molecule type" value="Genomic_DNA"/>
</dbReference>
<comment type="caution">
    <text evidence="1">The sequence shown here is derived from an EMBL/GenBank/DDBJ whole genome shotgun (WGS) entry which is preliminary data.</text>
</comment>
<dbReference type="Proteomes" id="UP000805649">
    <property type="component" value="Unassembled WGS sequence"/>
</dbReference>
<name>A0ACC3YZ09_COLTU</name>